<protein>
    <submittedName>
        <fullName evidence="1">Uncharacterized protein</fullName>
    </submittedName>
</protein>
<organism evidence="1 2">
    <name type="scientific">Photorhabdus temperata subsp. temperata Meg1</name>
    <dbReference type="NCBI Taxonomy" id="1393735"/>
    <lineage>
        <taxon>Bacteria</taxon>
        <taxon>Pseudomonadati</taxon>
        <taxon>Pseudomonadota</taxon>
        <taxon>Gammaproteobacteria</taxon>
        <taxon>Enterobacterales</taxon>
        <taxon>Morganellaceae</taxon>
        <taxon>Photorhabdus</taxon>
    </lineage>
</organism>
<name>A0A081RW05_PHOTE</name>
<reference evidence="1 2" key="1">
    <citation type="submission" date="2014-03" db="EMBL/GenBank/DDBJ databases">
        <title>Draft Genome of Photorhabdus temperata Meg1.</title>
        <authorList>
            <person name="Hurst S.G.IV."/>
            <person name="Morris K."/>
            <person name="Thomas K."/>
            <person name="Tisa L.S."/>
        </authorList>
    </citation>
    <scope>NUCLEOTIDE SEQUENCE [LARGE SCALE GENOMIC DNA]</scope>
    <source>
        <strain evidence="1 2">Meg1</strain>
    </source>
</reference>
<comment type="caution">
    <text evidence="1">The sequence shown here is derived from an EMBL/GenBank/DDBJ whole genome shotgun (WGS) entry which is preliminary data.</text>
</comment>
<accession>A0A081RW05</accession>
<evidence type="ECO:0000313" key="1">
    <source>
        <dbReference type="EMBL" id="KER02858.1"/>
    </source>
</evidence>
<gene>
    <name evidence="1" type="ORF">MEG1DRAFT_02587</name>
</gene>
<dbReference type="RefSeq" id="WP_036839580.1">
    <property type="nucleotide sequence ID" value="NZ_CAWLUD010000040.1"/>
</dbReference>
<dbReference type="EMBL" id="JGVH01000040">
    <property type="protein sequence ID" value="KER02858.1"/>
    <property type="molecule type" value="Genomic_DNA"/>
</dbReference>
<sequence>MSKHEYIIKSFGQKYPDDAVRFCTSITLPNNGIVIAEMAAEEYFKKRTGRGNSWPLDFEIYINGSSIGIFSVEIMTIFNAFKKRDEK</sequence>
<dbReference type="PATRIC" id="fig|1393735.3.peg.2641"/>
<dbReference type="Proteomes" id="UP000028002">
    <property type="component" value="Unassembled WGS sequence"/>
</dbReference>
<proteinExistence type="predicted"/>
<evidence type="ECO:0000313" key="2">
    <source>
        <dbReference type="Proteomes" id="UP000028002"/>
    </source>
</evidence>
<dbReference type="AlphaFoldDB" id="A0A081RW05"/>